<dbReference type="Proteomes" id="UP000229526">
    <property type="component" value="Unassembled WGS sequence"/>
</dbReference>
<name>A0A2H0ULW2_9BACT</name>
<protein>
    <submittedName>
        <fullName evidence="1">Uncharacterized protein</fullName>
    </submittedName>
</protein>
<evidence type="ECO:0000313" key="1">
    <source>
        <dbReference type="EMBL" id="PIR87404.1"/>
    </source>
</evidence>
<evidence type="ECO:0000313" key="2">
    <source>
        <dbReference type="Proteomes" id="UP000229526"/>
    </source>
</evidence>
<organism evidence="1 2">
    <name type="scientific">Candidatus Harrisonbacteria bacterium CG10_big_fil_rev_8_21_14_0_10_49_15</name>
    <dbReference type="NCBI Taxonomy" id="1974587"/>
    <lineage>
        <taxon>Bacteria</taxon>
        <taxon>Candidatus Harrisoniibacteriota</taxon>
    </lineage>
</organism>
<comment type="caution">
    <text evidence="1">The sequence shown here is derived from an EMBL/GenBank/DDBJ whole genome shotgun (WGS) entry which is preliminary data.</text>
</comment>
<dbReference type="EMBL" id="PFBD01000003">
    <property type="protein sequence ID" value="PIR87404.1"/>
    <property type="molecule type" value="Genomic_DNA"/>
</dbReference>
<sequence length="105" mass="11718">MYYKSPKTGRCFSTLCLKNLGIRLQAGDHVLFLFGDGKIAIQSGEDAIVFHPEKTGKDRSWFVVGGPLPMTSIESIMEELAQAFSVGYMEAERRLTAGWVKFQIV</sequence>
<proteinExistence type="predicted"/>
<reference evidence="2" key="1">
    <citation type="submission" date="2017-09" db="EMBL/GenBank/DDBJ databases">
        <title>Depth-based differentiation of microbial function through sediment-hosted aquifers and enrichment of novel symbionts in the deep terrestrial subsurface.</title>
        <authorList>
            <person name="Probst A.J."/>
            <person name="Ladd B."/>
            <person name="Jarett J.K."/>
            <person name="Geller-Mcgrath D.E."/>
            <person name="Sieber C.M.K."/>
            <person name="Emerson J.B."/>
            <person name="Anantharaman K."/>
            <person name="Thomas B.C."/>
            <person name="Malmstrom R."/>
            <person name="Stieglmeier M."/>
            <person name="Klingl A."/>
            <person name="Woyke T."/>
            <person name="Ryan C.M."/>
            <person name="Banfield J.F."/>
        </authorList>
    </citation>
    <scope>NUCLEOTIDE SEQUENCE [LARGE SCALE GENOMIC DNA]</scope>
</reference>
<accession>A0A2H0ULW2</accession>
<gene>
    <name evidence="1" type="ORF">COU11_00555</name>
</gene>
<dbReference type="AlphaFoldDB" id="A0A2H0ULW2"/>